<dbReference type="AlphaFoldDB" id="A0A226D6A0"/>
<dbReference type="EMBL" id="LNIX01000034">
    <property type="protein sequence ID" value="OXA40394.1"/>
    <property type="molecule type" value="Genomic_DNA"/>
</dbReference>
<dbReference type="GO" id="GO:0005524">
    <property type="term" value="F:ATP binding"/>
    <property type="evidence" value="ECO:0007669"/>
    <property type="project" value="InterPro"/>
</dbReference>
<name>A0A226D6A0_FOLCA</name>
<dbReference type="STRING" id="158441.A0A226D6A0"/>
<feature type="domain" description="ABC transporter" evidence="1">
    <location>
        <begin position="10"/>
        <end position="274"/>
    </location>
</feature>
<evidence type="ECO:0000259" key="1">
    <source>
        <dbReference type="PROSITE" id="PS50893"/>
    </source>
</evidence>
<dbReference type="SUPFAM" id="SSF52540">
    <property type="entry name" value="P-loop containing nucleoside triphosphate hydrolases"/>
    <property type="match status" value="1"/>
</dbReference>
<dbReference type="InterPro" id="IPR027417">
    <property type="entry name" value="P-loop_NTPase"/>
</dbReference>
<gene>
    <name evidence="2" type="ORF">Fcan01_25074</name>
</gene>
<sequence length="358" mass="39954">MSNLADVPALKLVSGRKSYSNKVILDGVDITVEKGTIYALLGPSGCGKTTLVSCIVGIQQLSEGKIELFGRNVSTFRNGMPGSLIGYMPQETCLYESFTILETFIYYGRLYCMPLDKIVSNLATLKAVMNLPTVGRGVVCPSAWRCCMTFKFLFWTKATVGIDPVLRKRLPLGQLICLLVTIYLALYVAGYDPVGLSVGTITDYSCDPEAAKLLTSMPSGDFYTCKFLNILEKSKIKLTEFDALQALQMGSITGYLKFPGNFTENMLKRLVWNIHADEEIINGSTISILLDNSDTFWPIESVVWWYRYVCFCFPYTFPIRVFRCIMIRGWGITDPTVFRNGVCADTLHHSVNNDNFSG</sequence>
<comment type="caution">
    <text evidence="2">The sequence shown here is derived from an EMBL/GenBank/DDBJ whole genome shotgun (WGS) entry which is preliminary data.</text>
</comment>
<accession>A0A226D6A0</accession>
<reference evidence="2 3" key="1">
    <citation type="submission" date="2015-12" db="EMBL/GenBank/DDBJ databases">
        <title>The genome of Folsomia candida.</title>
        <authorList>
            <person name="Faddeeva A."/>
            <person name="Derks M.F."/>
            <person name="Anvar Y."/>
            <person name="Smit S."/>
            <person name="Van Straalen N."/>
            <person name="Roelofs D."/>
        </authorList>
    </citation>
    <scope>NUCLEOTIDE SEQUENCE [LARGE SCALE GENOMIC DNA]</scope>
    <source>
        <strain evidence="2 3">VU population</strain>
        <tissue evidence="2">Whole body</tissue>
    </source>
</reference>
<dbReference type="PROSITE" id="PS50893">
    <property type="entry name" value="ABC_TRANSPORTER_2"/>
    <property type="match status" value="1"/>
</dbReference>
<dbReference type="OrthoDB" id="6512918at2759"/>
<dbReference type="GO" id="GO:0016887">
    <property type="term" value="F:ATP hydrolysis activity"/>
    <property type="evidence" value="ECO:0007669"/>
    <property type="project" value="InterPro"/>
</dbReference>
<protein>
    <submittedName>
        <fullName evidence="2">ABC transporter G family member 23</fullName>
    </submittedName>
</protein>
<organism evidence="2 3">
    <name type="scientific">Folsomia candida</name>
    <name type="common">Springtail</name>
    <dbReference type="NCBI Taxonomy" id="158441"/>
    <lineage>
        <taxon>Eukaryota</taxon>
        <taxon>Metazoa</taxon>
        <taxon>Ecdysozoa</taxon>
        <taxon>Arthropoda</taxon>
        <taxon>Hexapoda</taxon>
        <taxon>Collembola</taxon>
        <taxon>Entomobryomorpha</taxon>
        <taxon>Isotomoidea</taxon>
        <taxon>Isotomidae</taxon>
        <taxon>Proisotominae</taxon>
        <taxon>Folsomia</taxon>
    </lineage>
</organism>
<dbReference type="Proteomes" id="UP000198287">
    <property type="component" value="Unassembled WGS sequence"/>
</dbReference>
<dbReference type="PANTHER" id="PTHR43038">
    <property type="entry name" value="ATP-BINDING CASSETTE, SUB-FAMILY H, MEMBER 1"/>
    <property type="match status" value="1"/>
</dbReference>
<dbReference type="PANTHER" id="PTHR43038:SF3">
    <property type="entry name" value="ABC TRANSPORTER G FAMILY MEMBER 20 ISOFORM X1"/>
    <property type="match status" value="1"/>
</dbReference>
<keyword evidence="3" id="KW-1185">Reference proteome</keyword>
<evidence type="ECO:0000313" key="3">
    <source>
        <dbReference type="Proteomes" id="UP000198287"/>
    </source>
</evidence>
<dbReference type="InterPro" id="IPR003439">
    <property type="entry name" value="ABC_transporter-like_ATP-bd"/>
</dbReference>
<dbReference type="Pfam" id="PF00005">
    <property type="entry name" value="ABC_tran"/>
    <property type="match status" value="1"/>
</dbReference>
<evidence type="ECO:0000313" key="2">
    <source>
        <dbReference type="EMBL" id="OXA40394.1"/>
    </source>
</evidence>
<dbReference type="Gene3D" id="3.40.50.300">
    <property type="entry name" value="P-loop containing nucleotide triphosphate hydrolases"/>
    <property type="match status" value="1"/>
</dbReference>
<proteinExistence type="predicted"/>